<accession>D5Q8S3</accession>
<dbReference type="GO" id="GO:0004069">
    <property type="term" value="F:L-aspartate:2-oxoglutarate aminotransferase activity"/>
    <property type="evidence" value="ECO:0007669"/>
    <property type="project" value="UniProtKB-EC"/>
</dbReference>
<dbReference type="InterPro" id="IPR015422">
    <property type="entry name" value="PyrdxlP-dep_Trfase_small"/>
</dbReference>
<evidence type="ECO:0000313" key="3">
    <source>
        <dbReference type="Proteomes" id="UP000003227"/>
    </source>
</evidence>
<dbReference type="GO" id="GO:0030170">
    <property type="term" value="F:pyridoxal phosphate binding"/>
    <property type="evidence" value="ECO:0007669"/>
    <property type="project" value="InterPro"/>
</dbReference>
<dbReference type="AlphaFoldDB" id="D5Q8S3"/>
<evidence type="ECO:0000259" key="1">
    <source>
        <dbReference type="Pfam" id="PF00155"/>
    </source>
</evidence>
<evidence type="ECO:0000313" key="2">
    <source>
        <dbReference type="EMBL" id="EFH05680.1"/>
    </source>
</evidence>
<reference evidence="2 3" key="1">
    <citation type="submission" date="2010-05" db="EMBL/GenBank/DDBJ databases">
        <authorList>
            <person name="Qin X."/>
            <person name="Bachman B."/>
            <person name="Battles P."/>
            <person name="Bell A."/>
            <person name="Bess C."/>
            <person name="Bickham C."/>
            <person name="Chaboub L."/>
            <person name="Chen D."/>
            <person name="Coyle M."/>
            <person name="Deiros D.R."/>
            <person name="Dinh H."/>
            <person name="Forbes L."/>
            <person name="Fowler G."/>
            <person name="Francisco L."/>
            <person name="Fu Q."/>
            <person name="Gubbala S."/>
            <person name="Hale W."/>
            <person name="Han Y."/>
            <person name="Hemphill L."/>
            <person name="Highlander S.K."/>
            <person name="Hirani K."/>
            <person name="Hogues M."/>
            <person name="Jackson L."/>
            <person name="Jakkamsetti A."/>
            <person name="Javaid M."/>
            <person name="Jiang H."/>
            <person name="Korchina V."/>
            <person name="Kovar C."/>
            <person name="Lara F."/>
            <person name="Lee S."/>
            <person name="Mata R."/>
            <person name="Mathew T."/>
            <person name="Moen C."/>
            <person name="Morales K."/>
            <person name="Munidasa M."/>
            <person name="Nazareth L."/>
            <person name="Ngo R."/>
            <person name="Nguyen L."/>
            <person name="Okwuonu G."/>
            <person name="Ongeri F."/>
            <person name="Patil S."/>
            <person name="Petrosino J."/>
            <person name="Pham C."/>
            <person name="Pham P."/>
            <person name="Pu L.-L."/>
            <person name="Puazo M."/>
            <person name="Raj R."/>
            <person name="Reid J."/>
            <person name="Rouhana J."/>
            <person name="Saada N."/>
            <person name="Shang Y."/>
            <person name="Simmons D."/>
            <person name="Thornton R."/>
            <person name="Warren J."/>
            <person name="Weissenberger G."/>
            <person name="Zhang J."/>
            <person name="Zhang L."/>
            <person name="Zhou C."/>
            <person name="Zhu D."/>
            <person name="Muzny D."/>
            <person name="Worley K."/>
            <person name="Gibbs R."/>
        </authorList>
    </citation>
    <scope>NUCLEOTIDE SEQUENCE [LARGE SCALE GENOMIC DNA]</scope>
    <source>
        <strain evidence="2 3">NAP08</strain>
    </source>
</reference>
<dbReference type="InterPro" id="IPR015424">
    <property type="entry name" value="PyrdxlP-dep_Trfase"/>
</dbReference>
<keyword evidence="2" id="KW-0808">Transferase</keyword>
<feature type="non-terminal residue" evidence="2">
    <location>
        <position position="109"/>
    </location>
</feature>
<dbReference type="Proteomes" id="UP000003227">
    <property type="component" value="Unassembled WGS sequence"/>
</dbReference>
<feature type="domain" description="Aminotransferase class I/classII large" evidence="1">
    <location>
        <begin position="34"/>
        <end position="107"/>
    </location>
</feature>
<organism evidence="2 3">
    <name type="scientific">Clostridioides difficile NAP08</name>
    <dbReference type="NCBI Taxonomy" id="525259"/>
    <lineage>
        <taxon>Bacteria</taxon>
        <taxon>Bacillati</taxon>
        <taxon>Bacillota</taxon>
        <taxon>Clostridia</taxon>
        <taxon>Peptostreptococcales</taxon>
        <taxon>Peptostreptococcaceae</taxon>
        <taxon>Clostridioides</taxon>
    </lineage>
</organism>
<gene>
    <name evidence="2" type="ORF">HMPREF0220_3307</name>
</gene>
<dbReference type="Pfam" id="PF00155">
    <property type="entry name" value="Aminotran_1_2"/>
    <property type="match status" value="1"/>
</dbReference>
<protein>
    <submittedName>
        <fullName evidence="2">Aspartate aminotransferase</fullName>
        <ecNumber evidence="2">2.6.1.1</ecNumber>
    </submittedName>
</protein>
<dbReference type="RefSeq" id="WP_004453178.1">
    <property type="nucleotide sequence ID" value="NZ_GG770711.1"/>
</dbReference>
<dbReference type="HOGENOM" id="CLU_146513_0_0_9"/>
<keyword evidence="2" id="KW-0032">Aminotransferase</keyword>
<name>D5Q8S3_CLODI</name>
<proteinExistence type="predicted"/>
<dbReference type="PANTHER" id="PTHR42691">
    <property type="entry name" value="ASPARTATE AMINOTRANSFERASE YHDR-RELATED"/>
    <property type="match status" value="1"/>
</dbReference>
<dbReference type="Gene3D" id="3.90.1150.10">
    <property type="entry name" value="Aspartate Aminotransferase, domain 1"/>
    <property type="match status" value="1"/>
</dbReference>
<dbReference type="PANTHER" id="PTHR42691:SF1">
    <property type="entry name" value="ASPARTATE AMINOTRANSFERASE YHDR-RELATED"/>
    <property type="match status" value="1"/>
</dbReference>
<dbReference type="InterPro" id="IPR004839">
    <property type="entry name" value="Aminotransferase_I/II_large"/>
</dbReference>
<sequence length="109" mass="11918">MISNKMQTLVANSSVIRAMFEEGKKLSDIYGEENVFDFSIGNPSVEPPETIKAVINDILNEESPNLVHGYMNNSGYEDVRDAIAEHINKKDGLNLTKENLIMTCGAAGG</sequence>
<comment type="caution">
    <text evidence="2">The sequence shown here is derived from an EMBL/GenBank/DDBJ whole genome shotgun (WGS) entry which is preliminary data.</text>
</comment>
<dbReference type="EC" id="2.6.1.1" evidence="2"/>
<dbReference type="SUPFAM" id="SSF53383">
    <property type="entry name" value="PLP-dependent transferases"/>
    <property type="match status" value="1"/>
</dbReference>
<dbReference type="EMBL" id="ADNX01000090">
    <property type="protein sequence ID" value="EFH05680.1"/>
    <property type="molecule type" value="Genomic_DNA"/>
</dbReference>